<dbReference type="InterPro" id="IPR011043">
    <property type="entry name" value="Gal_Oxase/kelch_b-propeller"/>
</dbReference>
<dbReference type="OrthoDB" id="3676679at2"/>
<name>A0A0K1QDG8_9BACT</name>
<sequence length="286" mass="30257">MLITKINDDGSLGAWVGTTDLPEPRKRHVVTALGDSLYVLGGAGVNGVERSTTAFSVRVLADAGTTSFQTLPTLSFGVFDSVACRTNQRLYVFSPSTDAVNIATIQSSRIGAWVPQDGLTSGTLTWYGSQAIVGDHAFWFGPGTRAMTAKIGANGTLEAWKAIAATPVGASNAIPQVVTVGQRLYLVGTSSDTSSGSNLVYVADVGTDGALGAWQQVEPFPVPRYQYRALAHDGFIYVLGGLGDADGKALSSVYFTKTKSDGTLDLWQEATSLPEWRTYEYGVVTP</sequence>
<gene>
    <name evidence="1" type="ORF">AKJ09_10467</name>
</gene>
<dbReference type="PANTHER" id="PTHR45632">
    <property type="entry name" value="LD33804P"/>
    <property type="match status" value="1"/>
</dbReference>
<dbReference type="KEGG" id="llu:AKJ09_10467"/>
<organism evidence="1 2">
    <name type="scientific">Labilithrix luteola</name>
    <dbReference type="NCBI Taxonomy" id="1391654"/>
    <lineage>
        <taxon>Bacteria</taxon>
        <taxon>Pseudomonadati</taxon>
        <taxon>Myxococcota</taxon>
        <taxon>Polyangia</taxon>
        <taxon>Polyangiales</taxon>
        <taxon>Labilitrichaceae</taxon>
        <taxon>Labilithrix</taxon>
    </lineage>
</organism>
<dbReference type="InterPro" id="IPR015915">
    <property type="entry name" value="Kelch-typ_b-propeller"/>
</dbReference>
<dbReference type="Proteomes" id="UP000064967">
    <property type="component" value="Chromosome"/>
</dbReference>
<evidence type="ECO:0000313" key="1">
    <source>
        <dbReference type="EMBL" id="AKV03804.1"/>
    </source>
</evidence>
<proteinExistence type="predicted"/>
<dbReference type="AlphaFoldDB" id="A0A0K1QDG8"/>
<protein>
    <submittedName>
        <fullName evidence="1">Uncharacterized protein</fullName>
    </submittedName>
</protein>
<dbReference type="Gene3D" id="2.120.10.80">
    <property type="entry name" value="Kelch-type beta propeller"/>
    <property type="match status" value="2"/>
</dbReference>
<keyword evidence="2" id="KW-1185">Reference proteome</keyword>
<dbReference type="RefSeq" id="WP_146654514.1">
    <property type="nucleotide sequence ID" value="NZ_CP012333.1"/>
</dbReference>
<reference evidence="1 2" key="1">
    <citation type="submission" date="2015-08" db="EMBL/GenBank/DDBJ databases">
        <authorList>
            <person name="Babu N.S."/>
            <person name="Beckwith C.J."/>
            <person name="Beseler K.G."/>
            <person name="Brison A."/>
            <person name="Carone J.V."/>
            <person name="Caskin T.P."/>
            <person name="Diamond M."/>
            <person name="Durham M.E."/>
            <person name="Foxe J.M."/>
            <person name="Go M."/>
            <person name="Henderson B.A."/>
            <person name="Jones I.B."/>
            <person name="McGettigan J.A."/>
            <person name="Micheletti S.J."/>
            <person name="Nasrallah M.E."/>
            <person name="Ortiz D."/>
            <person name="Piller C.R."/>
            <person name="Privatt S.R."/>
            <person name="Schneider S.L."/>
            <person name="Sharp S."/>
            <person name="Smith T.C."/>
            <person name="Stanton J.D."/>
            <person name="Ullery H.E."/>
            <person name="Wilson R.J."/>
            <person name="Serrano M.G."/>
            <person name="Buck G."/>
            <person name="Lee V."/>
            <person name="Wang Y."/>
            <person name="Carvalho R."/>
            <person name="Voegtly L."/>
            <person name="Shi R."/>
            <person name="Duckworth R."/>
            <person name="Johnson A."/>
            <person name="Loviza R."/>
            <person name="Walstead R."/>
            <person name="Shah Z."/>
            <person name="Kiflezghi M."/>
            <person name="Wade K."/>
            <person name="Ball S.L."/>
            <person name="Bradley K.W."/>
            <person name="Asai D.J."/>
            <person name="Bowman C.A."/>
            <person name="Russell D.A."/>
            <person name="Pope W.H."/>
            <person name="Jacobs-Sera D."/>
            <person name="Hendrix R.W."/>
            <person name="Hatfull G.F."/>
        </authorList>
    </citation>
    <scope>NUCLEOTIDE SEQUENCE [LARGE SCALE GENOMIC DNA]</scope>
    <source>
        <strain evidence="1 2">DSM 27648</strain>
    </source>
</reference>
<dbReference type="EMBL" id="CP012333">
    <property type="protein sequence ID" value="AKV03804.1"/>
    <property type="molecule type" value="Genomic_DNA"/>
</dbReference>
<dbReference type="SUPFAM" id="SSF50965">
    <property type="entry name" value="Galactose oxidase, central domain"/>
    <property type="match status" value="1"/>
</dbReference>
<dbReference type="STRING" id="1391654.AKJ09_10467"/>
<evidence type="ECO:0000313" key="2">
    <source>
        <dbReference type="Proteomes" id="UP000064967"/>
    </source>
</evidence>
<dbReference type="PATRIC" id="fig|1391654.3.peg.10606"/>
<accession>A0A0K1QDG8</accession>